<gene>
    <name evidence="1" type="ORF">PSON_ATCC_30995.1.T1800070</name>
</gene>
<dbReference type="EMBL" id="CAJJDN010000180">
    <property type="protein sequence ID" value="CAD8127849.1"/>
    <property type="molecule type" value="Genomic_DNA"/>
</dbReference>
<keyword evidence="2" id="KW-1185">Reference proteome</keyword>
<organism evidence="1 2">
    <name type="scientific">Paramecium sonneborni</name>
    <dbReference type="NCBI Taxonomy" id="65129"/>
    <lineage>
        <taxon>Eukaryota</taxon>
        <taxon>Sar</taxon>
        <taxon>Alveolata</taxon>
        <taxon>Ciliophora</taxon>
        <taxon>Intramacronucleata</taxon>
        <taxon>Oligohymenophorea</taxon>
        <taxon>Peniculida</taxon>
        <taxon>Parameciidae</taxon>
        <taxon>Paramecium</taxon>
    </lineage>
</organism>
<name>A0A8S1RLC3_9CILI</name>
<evidence type="ECO:0000313" key="1">
    <source>
        <dbReference type="EMBL" id="CAD8127849.1"/>
    </source>
</evidence>
<dbReference type="PANTHER" id="PTHR34894:SF5">
    <property type="entry name" value="EF-HAND DOMAIN-CONTAINING PROTEIN"/>
    <property type="match status" value="1"/>
</dbReference>
<evidence type="ECO:0000313" key="2">
    <source>
        <dbReference type="Proteomes" id="UP000692954"/>
    </source>
</evidence>
<sequence length="1037" mass="123385">MKKVNHTRMHTLTDERLSPLKFPSIQQINKTIQGEDGTVFEMRQLMSRANIGTSNRTMRTLQKITNEQSERKDLQLLQQWIDSMVQQIQQQNFYCITEFYEKIVLIYSGSIGQLCQQLSVKCNDYSQLIDKIWTQFTGIVKEIIDKQSITNRKLEKECLTNTIKIHERYQNQMSEKLQRLNEAEKQLKRNSEYGEKMNKENRYLRKKTCKLQRELSSQNNDIELLKLQLQDLSKENETLKLFQQVRHQNEYAIVDFEEELYKAKKEIFDDFKLVFEEQTRKFEEAYQNKMQNLERVSDDKAEKDENLIEEYEEILFKDKCVGNNVEFSEMEVDTSDLIIKQEMFTQTMNQKRRTYDIANQTMAIQSNNQACEANYAVIKRECIPRNQEEQTYLEMSKFPIKAFIDDYYQLYIERVEIEKKTFPNVLESILEKLKSRSLQIFKIMSMKEEFFQEDFREVDKYFQNSYSVFLILVNDFQDIIKKLKEELIFRKIQIYETQIDCKQANRQKIQTQKKFDLLAAKFQQQVKHSNFITKQLKSVSRFLPQYQQDQIRRKAIRHKINFEFPKGISPTPMLISTNNLNPPIPQNFNNSSASLLQPLSSQPTLQINPKNSIGFFPPMTPLEPFQDSSLPQRISMAELSCDSPDPEAMSPSKPIVALNFFQDNKFEDSQTSSEDEVDLSECLNPIKNLLSIEKKLFVSRCTSKNTQLATQTLIQEIQQFRRDKIDNVVTQNTLIKILSNFIQWCLKFNKFNYPLHVQLYEYFSTENQSQPQNVWLGKMARVIKSLIYYKRKNDTAKLFHSMLIGDLSFQIYLQILSSLQSVNFTETGIQVIQSQLADQIKNIQNIQKSSQYVDYDAEISHHLGPIQDTKIQELLYKYSMILQIFAEDGERLTLYQFRLLMLEIENKKEEQYIINMFNNECDIEQQQVQYISFQRFVIICEELQLLQGLEEYLAKNDVQYFKEIELWKLREIDLKLMLIRSHNYDASERDLFTRMYKLHQPQQRIILGRFLERRAKELLLQRYTLECLAPFMQLFEQ</sequence>
<accession>A0A8S1RLC3</accession>
<proteinExistence type="predicted"/>
<dbReference type="PANTHER" id="PTHR34894">
    <property type="entry name" value="SAM-DEPENDENT METHYLTRANSFERASE RSMI, CONSERVED SITE"/>
    <property type="match status" value="1"/>
</dbReference>
<protein>
    <submittedName>
        <fullName evidence="1">Uncharacterized protein</fullName>
    </submittedName>
</protein>
<dbReference type="Proteomes" id="UP000692954">
    <property type="component" value="Unassembled WGS sequence"/>
</dbReference>
<reference evidence="1" key="1">
    <citation type="submission" date="2021-01" db="EMBL/GenBank/DDBJ databases">
        <authorList>
            <consortium name="Genoscope - CEA"/>
            <person name="William W."/>
        </authorList>
    </citation>
    <scope>NUCLEOTIDE SEQUENCE</scope>
</reference>
<dbReference type="OrthoDB" id="292598at2759"/>
<dbReference type="AlphaFoldDB" id="A0A8S1RLC3"/>
<comment type="caution">
    <text evidence="1">The sequence shown here is derived from an EMBL/GenBank/DDBJ whole genome shotgun (WGS) entry which is preliminary data.</text>
</comment>